<evidence type="ECO:0000256" key="1">
    <source>
        <dbReference type="SAM" id="MobiDB-lite"/>
    </source>
</evidence>
<protein>
    <submittedName>
        <fullName evidence="2">Type IIA topoisomerase</fullName>
    </submittedName>
</protein>
<dbReference type="AlphaFoldDB" id="A0AAI8BE79"/>
<dbReference type="EMBL" id="CP008727">
    <property type="protein sequence ID" value="AIO70687.1"/>
    <property type="molecule type" value="Genomic_DNA"/>
</dbReference>
<proteinExistence type="predicted"/>
<dbReference type="KEGG" id="bok:DM82_5760"/>
<name>A0AAI8BE79_9BURK</name>
<accession>A0AAI8BE79</accession>
<evidence type="ECO:0000313" key="3">
    <source>
        <dbReference type="Proteomes" id="UP000029424"/>
    </source>
</evidence>
<dbReference type="Proteomes" id="UP000029424">
    <property type="component" value="Chromosome 2"/>
</dbReference>
<feature type="compositionally biased region" description="Basic and acidic residues" evidence="1">
    <location>
        <begin position="47"/>
        <end position="61"/>
    </location>
</feature>
<gene>
    <name evidence="2" type="ORF">DM82_5760</name>
</gene>
<feature type="compositionally biased region" description="Basic and acidic residues" evidence="1">
    <location>
        <begin position="124"/>
        <end position="133"/>
    </location>
</feature>
<organism evidence="2 3">
    <name type="scientific">Burkholderia oklahomensis</name>
    <dbReference type="NCBI Taxonomy" id="342113"/>
    <lineage>
        <taxon>Bacteria</taxon>
        <taxon>Pseudomonadati</taxon>
        <taxon>Pseudomonadota</taxon>
        <taxon>Betaproteobacteria</taxon>
        <taxon>Burkholderiales</taxon>
        <taxon>Burkholderiaceae</taxon>
        <taxon>Burkholderia</taxon>
        <taxon>pseudomallei group</taxon>
    </lineage>
</organism>
<evidence type="ECO:0000313" key="2">
    <source>
        <dbReference type="EMBL" id="AIO70687.1"/>
    </source>
</evidence>
<feature type="region of interest" description="Disordered" evidence="1">
    <location>
        <begin position="1"/>
        <end position="225"/>
    </location>
</feature>
<feature type="compositionally biased region" description="Polar residues" evidence="1">
    <location>
        <begin position="1"/>
        <end position="13"/>
    </location>
</feature>
<reference evidence="2 3" key="1">
    <citation type="submission" date="2014-06" db="EMBL/GenBank/DDBJ databases">
        <authorList>
            <person name="Bishop-Lilly K.A."/>
            <person name="Broomall S.M."/>
            <person name="Chain P.S."/>
            <person name="Chertkov O."/>
            <person name="Coyne S.R."/>
            <person name="Daligault H.E."/>
            <person name="Davenport K.W."/>
            <person name="Erkkila T."/>
            <person name="Frey K.G."/>
            <person name="Gibbons H.S."/>
            <person name="Gu W."/>
            <person name="Jaissle J."/>
            <person name="Johnson S.L."/>
            <person name="Koroleva G.I."/>
            <person name="Ladner J.T."/>
            <person name="Lo C.-C."/>
            <person name="Minogue T.D."/>
            <person name="Munk C."/>
            <person name="Palacios G.F."/>
            <person name="Redden C.L."/>
            <person name="Rosenzweig C.N."/>
            <person name="Scholz M.B."/>
            <person name="Teshima H."/>
            <person name="Xu Y."/>
        </authorList>
    </citation>
    <scope>NUCLEOTIDE SEQUENCE [LARGE SCALE GENOMIC DNA]</scope>
    <source>
        <strain evidence="2 3">EO147</strain>
    </source>
</reference>
<sequence length="647" mass="69450">MFRSVQRSPQSAVAGSPDQDPPPRSPSRPDRGPGRSLSPFSHSPLRSARETTRQPRNDETPRLSPRSSSEPISLGDIGHARQSPPLDRTRDAHGNASPDGSDAAPRLPPLQWPPLQFDASSWRIDMHEGERSSMRHAHHGAHDTAGFAGNDTPPPLSSPTSNASAPTGGGTPVAPAAVEPTDPPRPLISIPPTATRQATPPQPPAPDAFHVPRPERQPGQAYDRSKPGFTLAETNGIRPLAPIFNAAAANHHGEIATGLAIGALGSGLAHETVGAGMNGHAMFASWRKRRRYDRQLSAMLDRDVATFRDAAVGSDARRLDRLILTRDHNGAFGYDLDKVMKLAADDSPELAQASAHAKDVLLTMYIRHEVAGKRMNRAAYELGRNALGIASGAALIAGTQGLAAAPAGAAAIATKQAGFALGLMNALDIGKGVRGLKQRMRNDKAREIDRNALTSRMTFDTSEIDDETPDEAIAAVHAVQKDNGRLEADRKLFGKIFPGRWINEKKSATNKNDMADLTAKHAMSIVERGIDRFAGEGNAKLHAFHEDIHAKDASTAQKKRALRDAIGKDADLVNAYHLMRDLGMRSGEARFAIESLIVRRIEIGLANDPAASHARATDAGRKYAERTASGECSPDDVTAMRTVLQRR</sequence>
<keyword evidence="3" id="KW-1185">Reference proteome</keyword>